<dbReference type="PANTHER" id="PTHR32116:SF60">
    <property type="entry name" value="HEXOSYLTRANSFERASE"/>
    <property type="match status" value="1"/>
</dbReference>
<organism evidence="5 6">
    <name type="scientific">Digitaria exilis</name>
    <dbReference type="NCBI Taxonomy" id="1010633"/>
    <lineage>
        <taxon>Eukaryota</taxon>
        <taxon>Viridiplantae</taxon>
        <taxon>Streptophyta</taxon>
        <taxon>Embryophyta</taxon>
        <taxon>Tracheophyta</taxon>
        <taxon>Spermatophyta</taxon>
        <taxon>Magnoliopsida</taxon>
        <taxon>Liliopsida</taxon>
        <taxon>Poales</taxon>
        <taxon>Poaceae</taxon>
        <taxon>PACMAD clade</taxon>
        <taxon>Panicoideae</taxon>
        <taxon>Panicodae</taxon>
        <taxon>Paniceae</taxon>
        <taxon>Anthephorinae</taxon>
        <taxon>Digitaria</taxon>
    </lineage>
</organism>
<evidence type="ECO:0000313" key="6">
    <source>
        <dbReference type="Proteomes" id="UP000636709"/>
    </source>
</evidence>
<dbReference type="Gene3D" id="3.90.550.10">
    <property type="entry name" value="Spore Coat Polysaccharide Biosynthesis Protein SpsA, Chain A"/>
    <property type="match status" value="1"/>
</dbReference>
<dbReference type="InterPro" id="IPR029993">
    <property type="entry name" value="GAUT"/>
</dbReference>
<dbReference type="SUPFAM" id="SSF53448">
    <property type="entry name" value="Nucleotide-diphospho-sugar transferases"/>
    <property type="match status" value="1"/>
</dbReference>
<keyword evidence="4" id="KW-0961">Cell wall biogenesis/degradation</keyword>
<dbReference type="PANTHER" id="PTHR32116">
    <property type="entry name" value="GALACTURONOSYLTRANSFERASE 4-RELATED"/>
    <property type="match status" value="1"/>
</dbReference>
<evidence type="ECO:0000256" key="1">
    <source>
        <dbReference type="ARBA" id="ARBA00004877"/>
    </source>
</evidence>
<sequence>MKSQPLLPAPLKRRRGPRVAVLALVLCSLLVPFAFLFDRAPSGTSLPLNAGGRPAPRITAFAAGSGGPAVVPLRRALTAMPYFPIAVRCRVRDDGGAAPTVHDGCIFLRMHRRRGSPKVVQDSMMSIRKLIATPQVVSLNQKLFYFSVHLAQSLLSYAVLPAQKVKPSKAVAESTRDTREMIKDIQGRRKGSKPDEVEKAKACQFELGSYCLCINKRMEQMERTIARAKSCTVDCKNVDRKLRQILVMTEDEAHFHMKQSAFLYNLGAQTLQKSHHCFSMRLTLEYFKSSSLDSDDSPPGKFNSPKYRHYITLSKNVLAASVVINSTVSSCKDPGNLAFHVLTDAQNFYAMKHWFARNSYRNAFIHVINYEAIVLEKLPKYNIRQLYLPEEFRVLVRSIKQPTENTRMEYLSLFSHSHFLIPEIFHYLKKVVLLDDDVVVQRDLSFLWDIDMGGKVNGAVKYCGLKLGQMKNVLGKTAYDPKSCAWMSGVNLIDLEKWREHNVTENYLLLLKKVSSI</sequence>
<dbReference type="GO" id="GO:0047262">
    <property type="term" value="F:polygalacturonate 4-alpha-galacturonosyltransferase activity"/>
    <property type="evidence" value="ECO:0007669"/>
    <property type="project" value="InterPro"/>
</dbReference>
<dbReference type="EC" id="2.4.1.-" evidence="4"/>
<dbReference type="OrthoDB" id="411524at2759"/>
<reference evidence="5" key="1">
    <citation type="submission" date="2020-07" db="EMBL/GenBank/DDBJ databases">
        <title>Genome sequence and genetic diversity analysis of an under-domesticated orphan crop, white fonio (Digitaria exilis).</title>
        <authorList>
            <person name="Bennetzen J.L."/>
            <person name="Chen S."/>
            <person name="Ma X."/>
            <person name="Wang X."/>
            <person name="Yssel A.E.J."/>
            <person name="Chaluvadi S.R."/>
            <person name="Johnson M."/>
            <person name="Gangashetty P."/>
            <person name="Hamidou F."/>
            <person name="Sanogo M.D."/>
            <person name="Zwaenepoel A."/>
            <person name="Wallace J."/>
            <person name="Van De Peer Y."/>
            <person name="Van Deynze A."/>
        </authorList>
    </citation>
    <scope>NUCLEOTIDE SEQUENCE</scope>
    <source>
        <tissue evidence="5">Leaves</tissue>
    </source>
</reference>
<comment type="caution">
    <text evidence="5">The sequence shown here is derived from an EMBL/GenBank/DDBJ whole genome shotgun (WGS) entry which is preliminary data.</text>
</comment>
<dbReference type="Proteomes" id="UP000636709">
    <property type="component" value="Unassembled WGS sequence"/>
</dbReference>
<dbReference type="GO" id="GO:0000139">
    <property type="term" value="C:Golgi membrane"/>
    <property type="evidence" value="ECO:0007669"/>
    <property type="project" value="UniProtKB-SubCell"/>
</dbReference>
<comment type="pathway">
    <text evidence="1 4">Glycan metabolism; pectin biosynthesis.</text>
</comment>
<dbReference type="UniPathway" id="UPA00845"/>
<dbReference type="InterPro" id="IPR029044">
    <property type="entry name" value="Nucleotide-diphossugar_trans"/>
</dbReference>
<evidence type="ECO:0000313" key="5">
    <source>
        <dbReference type="EMBL" id="KAF8680783.1"/>
    </source>
</evidence>
<dbReference type="Pfam" id="PF01501">
    <property type="entry name" value="Glyco_transf_8"/>
    <property type="match status" value="1"/>
</dbReference>
<dbReference type="GO" id="GO:0045489">
    <property type="term" value="P:pectin biosynthetic process"/>
    <property type="evidence" value="ECO:0007669"/>
    <property type="project" value="UniProtKB-UniPathway"/>
</dbReference>
<dbReference type="InterPro" id="IPR002495">
    <property type="entry name" value="Glyco_trans_8"/>
</dbReference>
<evidence type="ECO:0000256" key="4">
    <source>
        <dbReference type="RuleBase" id="RU362027"/>
    </source>
</evidence>
<dbReference type="AlphaFoldDB" id="A0A835AZS4"/>
<keyword evidence="6" id="KW-1185">Reference proteome</keyword>
<keyword evidence="4" id="KW-0333">Golgi apparatus</keyword>
<accession>A0A835AZS4</accession>
<comment type="subcellular location">
    <subcellularLocation>
        <location evidence="4">Golgi apparatus membrane</location>
        <topology evidence="4">Single-pass type II membrane protein</topology>
    </subcellularLocation>
</comment>
<evidence type="ECO:0000256" key="2">
    <source>
        <dbReference type="ARBA" id="ARBA00006351"/>
    </source>
</evidence>
<name>A0A835AZS4_9POAL</name>
<keyword evidence="3 4" id="KW-0808">Transferase</keyword>
<keyword evidence="3 4" id="KW-0328">Glycosyltransferase</keyword>
<comment type="similarity">
    <text evidence="2 4">Belongs to the glycosyltransferase 8 family.</text>
</comment>
<gene>
    <name evidence="5" type="ORF">HU200_045630</name>
</gene>
<dbReference type="EMBL" id="JACEFO010002119">
    <property type="protein sequence ID" value="KAF8680783.1"/>
    <property type="molecule type" value="Genomic_DNA"/>
</dbReference>
<proteinExistence type="inferred from homology"/>
<evidence type="ECO:0000256" key="3">
    <source>
        <dbReference type="ARBA" id="ARBA00022676"/>
    </source>
</evidence>
<protein>
    <recommendedName>
        <fullName evidence="4">Hexosyltransferase</fullName>
        <ecNumber evidence="4">2.4.1.-</ecNumber>
    </recommendedName>
</protein>
<dbReference type="GO" id="GO:0071555">
    <property type="term" value="P:cell wall organization"/>
    <property type="evidence" value="ECO:0007669"/>
    <property type="project" value="UniProtKB-KW"/>
</dbReference>